<dbReference type="EMBL" id="JAQGDS010000001">
    <property type="protein sequence ID" value="KAJ6264916.1"/>
    <property type="molecule type" value="Genomic_DNA"/>
</dbReference>
<evidence type="ECO:0000313" key="2">
    <source>
        <dbReference type="EMBL" id="KAJ6264916.1"/>
    </source>
</evidence>
<dbReference type="AlphaFoldDB" id="A0AAD6J8I9"/>
<keyword evidence="3" id="KW-1185">Reference proteome</keyword>
<proteinExistence type="predicted"/>
<sequence length="316" mass="34295">MATLLLRPVHLLVLLHGLSLAFATGTTYSCNSQTAQKFHQDCAVAANQLVLSLTGDDGLAHVPNDDISHTYGKCQARVRASGTEKTAQGTSLLLSFAQIGARCQDGTFANSDASIDGGLKGEANWKRGLSRARAAAVAKAPFSLINRFKRDMHDSSPQKQRLAKRGEIMAARKGSNGDMYRLMMVSAHGVPELAATSPKVNSMFFQRSREFMQHHFSTEDNSDLVFGNAYPIANGHVSVITLGVKLRGGQTSWKAFVESQKDNGDTIKALVADGTWMFTMNKYVAAYFEVLNSSGQVVFNFMIYGFDSVSSPLPSK</sequence>
<dbReference type="PROSITE" id="PS51257">
    <property type="entry name" value="PROKAR_LIPOPROTEIN"/>
    <property type="match status" value="1"/>
</dbReference>
<feature type="chain" id="PRO_5041997289" evidence="1">
    <location>
        <begin position="24"/>
        <end position="316"/>
    </location>
</feature>
<organism evidence="2 3">
    <name type="scientific">Drechslerella dactyloides</name>
    <name type="common">Nematode-trapping fungus</name>
    <name type="synonym">Arthrobotrys dactyloides</name>
    <dbReference type="NCBI Taxonomy" id="74499"/>
    <lineage>
        <taxon>Eukaryota</taxon>
        <taxon>Fungi</taxon>
        <taxon>Dikarya</taxon>
        <taxon>Ascomycota</taxon>
        <taxon>Pezizomycotina</taxon>
        <taxon>Orbiliomycetes</taxon>
        <taxon>Orbiliales</taxon>
        <taxon>Orbiliaceae</taxon>
        <taxon>Drechslerella</taxon>
    </lineage>
</organism>
<dbReference type="Proteomes" id="UP001221413">
    <property type="component" value="Unassembled WGS sequence"/>
</dbReference>
<accession>A0AAD6J8I9</accession>
<protein>
    <submittedName>
        <fullName evidence="2">Uncharacterized protein</fullName>
    </submittedName>
</protein>
<evidence type="ECO:0000313" key="3">
    <source>
        <dbReference type="Proteomes" id="UP001221413"/>
    </source>
</evidence>
<name>A0AAD6J8I9_DREDA</name>
<gene>
    <name evidence="2" type="ORF">Dda_1069</name>
</gene>
<feature type="signal peptide" evidence="1">
    <location>
        <begin position="1"/>
        <end position="23"/>
    </location>
</feature>
<reference evidence="2" key="1">
    <citation type="submission" date="2023-01" db="EMBL/GenBank/DDBJ databases">
        <title>The chitinases involved in constricting ring structure development in the nematode-trapping fungus Drechslerella dactyloides.</title>
        <authorList>
            <person name="Wang R."/>
            <person name="Zhang L."/>
            <person name="Tang P."/>
            <person name="Li S."/>
            <person name="Liang L."/>
        </authorList>
    </citation>
    <scope>NUCLEOTIDE SEQUENCE</scope>
    <source>
        <strain evidence="2">YMF1.00031</strain>
    </source>
</reference>
<evidence type="ECO:0000256" key="1">
    <source>
        <dbReference type="SAM" id="SignalP"/>
    </source>
</evidence>
<comment type="caution">
    <text evidence="2">The sequence shown here is derived from an EMBL/GenBank/DDBJ whole genome shotgun (WGS) entry which is preliminary data.</text>
</comment>
<keyword evidence="1" id="KW-0732">Signal</keyword>